<feature type="compositionally biased region" description="Low complexity" evidence="1">
    <location>
        <begin position="45"/>
        <end position="58"/>
    </location>
</feature>
<dbReference type="EMBL" id="GISG01101608">
    <property type="protein sequence ID" value="MBA4636726.1"/>
    <property type="molecule type" value="Transcribed_RNA"/>
</dbReference>
<dbReference type="EMBL" id="GISG01101607">
    <property type="protein sequence ID" value="MBA4636725.1"/>
    <property type="molecule type" value="Transcribed_RNA"/>
</dbReference>
<protein>
    <submittedName>
        <fullName evidence="2">Uncharacterized protein</fullName>
    </submittedName>
</protein>
<feature type="region of interest" description="Disordered" evidence="1">
    <location>
        <begin position="43"/>
        <end position="70"/>
    </location>
</feature>
<evidence type="ECO:0000313" key="2">
    <source>
        <dbReference type="EMBL" id="MBA4636726.1"/>
    </source>
</evidence>
<accession>A0A7C9D9E7</accession>
<sequence length="143" mass="16271">MTYDTKDVQAVPISNDSCDIFTSLTTKRRQIGWIGLIQFSCSQARPTTRPQEPTQTGPNNPNKEEKTRDLERRVIQSTLVKTCWRSGGDGFPLHAAQPTWFTMCLVGLRSRTHSQPYMQLVISFRSTRDAKSICMWTISFAPN</sequence>
<evidence type="ECO:0000256" key="1">
    <source>
        <dbReference type="SAM" id="MobiDB-lite"/>
    </source>
</evidence>
<name>A0A7C9D9E7_OPUST</name>
<reference evidence="2" key="1">
    <citation type="journal article" date="2013" name="J. Plant Res.">
        <title>Effect of fungi and light on seed germination of three Opuntia species from semiarid lands of central Mexico.</title>
        <authorList>
            <person name="Delgado-Sanchez P."/>
            <person name="Jimenez-Bremont J.F."/>
            <person name="Guerrero-Gonzalez Mde L."/>
            <person name="Flores J."/>
        </authorList>
    </citation>
    <scope>NUCLEOTIDE SEQUENCE</scope>
    <source>
        <tissue evidence="2">Cladode</tissue>
    </source>
</reference>
<proteinExistence type="predicted"/>
<organism evidence="2">
    <name type="scientific">Opuntia streptacantha</name>
    <name type="common">Prickly pear cactus</name>
    <name type="synonym">Opuntia cardona</name>
    <dbReference type="NCBI Taxonomy" id="393608"/>
    <lineage>
        <taxon>Eukaryota</taxon>
        <taxon>Viridiplantae</taxon>
        <taxon>Streptophyta</taxon>
        <taxon>Embryophyta</taxon>
        <taxon>Tracheophyta</taxon>
        <taxon>Spermatophyta</taxon>
        <taxon>Magnoliopsida</taxon>
        <taxon>eudicotyledons</taxon>
        <taxon>Gunneridae</taxon>
        <taxon>Pentapetalae</taxon>
        <taxon>Caryophyllales</taxon>
        <taxon>Cactineae</taxon>
        <taxon>Cactaceae</taxon>
        <taxon>Opuntioideae</taxon>
        <taxon>Opuntia</taxon>
    </lineage>
</organism>
<dbReference type="AlphaFoldDB" id="A0A7C9D9E7"/>
<reference evidence="2" key="2">
    <citation type="submission" date="2020-07" db="EMBL/GenBank/DDBJ databases">
        <authorList>
            <person name="Vera ALvarez R."/>
            <person name="Arias-Moreno D.M."/>
            <person name="Jimenez-Jacinto V."/>
            <person name="Jimenez-Bremont J.F."/>
            <person name="Swaminathan K."/>
            <person name="Moose S.P."/>
            <person name="Guerrero-Gonzalez M.L."/>
            <person name="Marino-Ramirez L."/>
            <person name="Landsman D."/>
            <person name="Rodriguez-Kessler M."/>
            <person name="Delgado-Sanchez P."/>
        </authorList>
    </citation>
    <scope>NUCLEOTIDE SEQUENCE</scope>
    <source>
        <tissue evidence="2">Cladode</tissue>
    </source>
</reference>